<dbReference type="EMBL" id="JBHSCQ010000001">
    <property type="protein sequence ID" value="MFC4264014.1"/>
    <property type="molecule type" value="Genomic_DNA"/>
</dbReference>
<keyword evidence="4" id="KW-1003">Cell membrane</keyword>
<feature type="transmembrane region" description="Helical" evidence="8">
    <location>
        <begin position="149"/>
        <end position="167"/>
    </location>
</feature>
<proteinExistence type="inferred from homology"/>
<evidence type="ECO:0000256" key="1">
    <source>
        <dbReference type="ARBA" id="ARBA00004651"/>
    </source>
</evidence>
<dbReference type="RefSeq" id="WP_230068691.1">
    <property type="nucleotide sequence ID" value="NZ_BAABLL010000011.1"/>
</dbReference>
<dbReference type="PANTHER" id="PTHR36122:SF2">
    <property type="entry name" value="NICOTINAMIDE RIBOSIDE TRANSPORTER PNUC"/>
    <property type="match status" value="1"/>
</dbReference>
<name>A0ABV8QYE7_9MICC</name>
<accession>A0ABV8QYE7</accession>
<evidence type="ECO:0000256" key="7">
    <source>
        <dbReference type="ARBA" id="ARBA00023136"/>
    </source>
</evidence>
<gene>
    <name evidence="9" type="primary">pnuC</name>
    <name evidence="9" type="ORF">ACFOW9_00150</name>
</gene>
<keyword evidence="3" id="KW-0813">Transport</keyword>
<evidence type="ECO:0000256" key="3">
    <source>
        <dbReference type="ARBA" id="ARBA00022448"/>
    </source>
</evidence>
<evidence type="ECO:0000256" key="2">
    <source>
        <dbReference type="ARBA" id="ARBA00006669"/>
    </source>
</evidence>
<dbReference type="InterPro" id="IPR006419">
    <property type="entry name" value="NMN_transpt_PnuC"/>
</dbReference>
<dbReference type="NCBIfam" id="TIGR01528">
    <property type="entry name" value="NMN_trans_PnuC"/>
    <property type="match status" value="1"/>
</dbReference>
<feature type="transmembrane region" description="Helical" evidence="8">
    <location>
        <begin position="123"/>
        <end position="143"/>
    </location>
</feature>
<keyword evidence="6 8" id="KW-1133">Transmembrane helix</keyword>
<feature type="transmembrane region" description="Helical" evidence="8">
    <location>
        <begin position="20"/>
        <end position="37"/>
    </location>
</feature>
<evidence type="ECO:0000256" key="8">
    <source>
        <dbReference type="SAM" id="Phobius"/>
    </source>
</evidence>
<dbReference type="Pfam" id="PF04973">
    <property type="entry name" value="NMN_transporter"/>
    <property type="match status" value="1"/>
</dbReference>
<feature type="transmembrane region" description="Helical" evidence="8">
    <location>
        <begin position="44"/>
        <end position="67"/>
    </location>
</feature>
<keyword evidence="5 8" id="KW-0812">Transmembrane</keyword>
<keyword evidence="7 8" id="KW-0472">Membrane</keyword>
<feature type="transmembrane region" description="Helical" evidence="8">
    <location>
        <begin position="200"/>
        <end position="217"/>
    </location>
</feature>
<dbReference type="PANTHER" id="PTHR36122">
    <property type="entry name" value="NICOTINAMIDE RIBOSIDE TRANSPORTER PNUC"/>
    <property type="match status" value="1"/>
</dbReference>
<comment type="caution">
    <text evidence="9">The sequence shown here is derived from an EMBL/GenBank/DDBJ whole genome shotgun (WGS) entry which is preliminary data.</text>
</comment>
<evidence type="ECO:0000256" key="5">
    <source>
        <dbReference type="ARBA" id="ARBA00022692"/>
    </source>
</evidence>
<evidence type="ECO:0000313" key="10">
    <source>
        <dbReference type="Proteomes" id="UP001595773"/>
    </source>
</evidence>
<dbReference type="Proteomes" id="UP001595773">
    <property type="component" value="Unassembled WGS sequence"/>
</dbReference>
<evidence type="ECO:0000256" key="4">
    <source>
        <dbReference type="ARBA" id="ARBA00022475"/>
    </source>
</evidence>
<reference evidence="10" key="1">
    <citation type="journal article" date="2019" name="Int. J. Syst. Evol. Microbiol.">
        <title>The Global Catalogue of Microorganisms (GCM) 10K type strain sequencing project: providing services to taxonomists for standard genome sequencing and annotation.</title>
        <authorList>
            <consortium name="The Broad Institute Genomics Platform"/>
            <consortium name="The Broad Institute Genome Sequencing Center for Infectious Disease"/>
            <person name="Wu L."/>
            <person name="Ma J."/>
        </authorList>
    </citation>
    <scope>NUCLEOTIDE SEQUENCE [LARGE SCALE GENOMIC DNA]</scope>
    <source>
        <strain evidence="10">CGMCC 1.10698</strain>
    </source>
</reference>
<organism evidence="9 10">
    <name type="scientific">Arthrobacter cryoconiti</name>
    <dbReference type="NCBI Taxonomy" id="748907"/>
    <lineage>
        <taxon>Bacteria</taxon>
        <taxon>Bacillati</taxon>
        <taxon>Actinomycetota</taxon>
        <taxon>Actinomycetes</taxon>
        <taxon>Micrococcales</taxon>
        <taxon>Micrococcaceae</taxon>
        <taxon>Arthrobacter</taxon>
    </lineage>
</organism>
<protein>
    <submittedName>
        <fullName evidence="9">Nicotinamide riboside transporter PnuC</fullName>
    </submittedName>
</protein>
<sequence>MDFLRWLFDAKLEFAGGGFLLWREVIGNLFGLASALGGMRRKIWAWPVGIIGNALLFTVFMGSVFGSPVYANLLGQAGRQIMFIAVSVYGWNRWRQSRGSKNDNGSSIAGAVVPSWAGTKTRWLILVSMVAGTTVLTPIFRALGSYEPVWADAWIFMGSLLATYGMAKGWVEFWLIWVAVDLVGVPLLFSAGYYASAFMYIFYGAFTLTGFFVWWRVRHAKDKAEAHASEVYVDTTFPDITVNTVNTASRKEIKS</sequence>
<comment type="subcellular location">
    <subcellularLocation>
        <location evidence="1">Cell membrane</location>
        <topology evidence="1">Multi-pass membrane protein</topology>
    </subcellularLocation>
</comment>
<keyword evidence="10" id="KW-1185">Reference proteome</keyword>
<comment type="similarity">
    <text evidence="2">Belongs to the nicotinamide ribonucleoside (NR) uptake permease (TC 4.B.1) family.</text>
</comment>
<evidence type="ECO:0000256" key="6">
    <source>
        <dbReference type="ARBA" id="ARBA00022989"/>
    </source>
</evidence>
<evidence type="ECO:0000313" key="9">
    <source>
        <dbReference type="EMBL" id="MFC4264014.1"/>
    </source>
</evidence>